<evidence type="ECO:0000313" key="2">
    <source>
        <dbReference type="Proteomes" id="UP000004105"/>
    </source>
</evidence>
<dbReference type="HOGENOM" id="CLU_2789607_0_0_4"/>
<dbReference type="EMBL" id="AFAY01000039">
    <property type="protein sequence ID" value="EGF10421.1"/>
    <property type="molecule type" value="Genomic_DNA"/>
</dbReference>
<accession>F2BDR9</accession>
<protein>
    <submittedName>
        <fullName evidence="1">Carboxymethylenebutenolidase</fullName>
        <ecNumber evidence="1">3.1.1.45</ecNumber>
    </submittedName>
</protein>
<dbReference type="GO" id="GO:0008806">
    <property type="term" value="F:carboxymethylenebutenolidase activity"/>
    <property type="evidence" value="ECO:0007669"/>
    <property type="project" value="UniProtKB-EC"/>
</dbReference>
<dbReference type="AlphaFoldDB" id="F2BDR9"/>
<proteinExistence type="predicted"/>
<organism evidence="1 2">
    <name type="scientific">Neisseria bacilliformis ATCC BAA-1200</name>
    <dbReference type="NCBI Taxonomy" id="888742"/>
    <lineage>
        <taxon>Bacteria</taxon>
        <taxon>Pseudomonadati</taxon>
        <taxon>Pseudomonadota</taxon>
        <taxon>Betaproteobacteria</taxon>
        <taxon>Neisseriales</taxon>
        <taxon>Neisseriaceae</taxon>
        <taxon>Neisseria</taxon>
    </lineage>
</organism>
<reference evidence="1 2" key="1">
    <citation type="submission" date="2011-02" db="EMBL/GenBank/DDBJ databases">
        <authorList>
            <person name="Muzny D."/>
            <person name="Qin X."/>
            <person name="Deng J."/>
            <person name="Jiang H."/>
            <person name="Liu Y."/>
            <person name="Qu J."/>
            <person name="Song X.-Z."/>
            <person name="Zhang L."/>
            <person name="Thornton R."/>
            <person name="Coyle M."/>
            <person name="Francisco L."/>
            <person name="Jackson L."/>
            <person name="Javaid M."/>
            <person name="Korchina V."/>
            <person name="Kovar C."/>
            <person name="Mata R."/>
            <person name="Mathew T."/>
            <person name="Ngo R."/>
            <person name="Nguyen L."/>
            <person name="Nguyen N."/>
            <person name="Okwuonu G."/>
            <person name="Ongeri F."/>
            <person name="Pham C."/>
            <person name="Simmons D."/>
            <person name="Wilczek-Boney K."/>
            <person name="Hale W."/>
            <person name="Jakkamsetti A."/>
            <person name="Pham P."/>
            <person name="Ruth R."/>
            <person name="San Lucas F."/>
            <person name="Warren J."/>
            <person name="Zhang J."/>
            <person name="Zhao Z."/>
            <person name="Zhou C."/>
            <person name="Zhu D."/>
            <person name="Lee S."/>
            <person name="Bess C."/>
            <person name="Blankenburg K."/>
            <person name="Forbes L."/>
            <person name="Fu Q."/>
            <person name="Gubbala S."/>
            <person name="Hirani K."/>
            <person name="Jayaseelan J.C."/>
            <person name="Lara F."/>
            <person name="Munidasa M."/>
            <person name="Palculict T."/>
            <person name="Patil S."/>
            <person name="Pu L.-L."/>
            <person name="Saada N."/>
            <person name="Tang L."/>
            <person name="Weissenberger G."/>
            <person name="Zhu Y."/>
            <person name="Hemphill L."/>
            <person name="Shang Y."/>
            <person name="Youmans B."/>
            <person name="Ayvaz T."/>
            <person name="Ross M."/>
            <person name="Santibanez J."/>
            <person name="Aqrawi P."/>
            <person name="Gross S."/>
            <person name="Joshi V."/>
            <person name="Fowler G."/>
            <person name="Nazareth L."/>
            <person name="Reid J."/>
            <person name="Worley K."/>
            <person name="Petrosino J."/>
            <person name="Highlander S."/>
            <person name="Gibbs R."/>
        </authorList>
    </citation>
    <scope>NUCLEOTIDE SEQUENCE [LARGE SCALE GENOMIC DNA]</scope>
    <source>
        <strain evidence="1 2">ATCC BAA-1200</strain>
    </source>
</reference>
<gene>
    <name evidence="1" type="ORF">HMPREF9123_1875</name>
</gene>
<keyword evidence="2" id="KW-1185">Reference proteome</keyword>
<name>F2BDR9_9NEIS</name>
<comment type="caution">
    <text evidence="1">The sequence shown here is derived from an EMBL/GenBank/DDBJ whole genome shotgun (WGS) entry which is preliminary data.</text>
</comment>
<sequence>MQGANASLCSPLRVFATRRMPFYDAKAAAKVECQQTLDRSAFYTSGAWRESGGGAAGSCKTAFSDGLL</sequence>
<dbReference type="Proteomes" id="UP000004105">
    <property type="component" value="Unassembled WGS sequence"/>
</dbReference>
<keyword evidence="1" id="KW-0378">Hydrolase</keyword>
<dbReference type="EC" id="3.1.1.45" evidence="1"/>
<evidence type="ECO:0000313" key="1">
    <source>
        <dbReference type="EMBL" id="EGF10421.1"/>
    </source>
</evidence>